<keyword evidence="2 6" id="KW-0698">rRNA processing</keyword>
<comment type="function">
    <text evidence="6">Specifically methylates the N4 position of cytidine in position 1402 (C1402) of 16S rRNA.</text>
</comment>
<dbReference type="PIRSF" id="PIRSF004486">
    <property type="entry name" value="MraW"/>
    <property type="match status" value="1"/>
</dbReference>
<dbReference type="Proteomes" id="UP000176967">
    <property type="component" value="Unassembled WGS sequence"/>
</dbReference>
<dbReference type="GO" id="GO:0071424">
    <property type="term" value="F:rRNA (cytosine-N4-)-methyltransferase activity"/>
    <property type="evidence" value="ECO:0007669"/>
    <property type="project" value="UniProtKB-UniRule"/>
</dbReference>
<dbReference type="HAMAP" id="MF_01007">
    <property type="entry name" value="16SrRNA_methyltr_H"/>
    <property type="match status" value="1"/>
</dbReference>
<dbReference type="EC" id="2.1.1.199" evidence="6"/>
<comment type="catalytic activity">
    <reaction evidence="6">
        <text>cytidine(1402) in 16S rRNA + S-adenosyl-L-methionine = N(4)-methylcytidine(1402) in 16S rRNA + S-adenosyl-L-homocysteine + H(+)</text>
        <dbReference type="Rhea" id="RHEA:42928"/>
        <dbReference type="Rhea" id="RHEA-COMP:10286"/>
        <dbReference type="Rhea" id="RHEA-COMP:10287"/>
        <dbReference type="ChEBI" id="CHEBI:15378"/>
        <dbReference type="ChEBI" id="CHEBI:57856"/>
        <dbReference type="ChEBI" id="CHEBI:59789"/>
        <dbReference type="ChEBI" id="CHEBI:74506"/>
        <dbReference type="ChEBI" id="CHEBI:82748"/>
        <dbReference type="EC" id="2.1.1.199"/>
    </reaction>
</comment>
<feature type="binding site" evidence="6">
    <location>
        <position position="79"/>
    </location>
    <ligand>
        <name>S-adenosyl-L-methionine</name>
        <dbReference type="ChEBI" id="CHEBI:59789"/>
    </ligand>
</feature>
<protein>
    <recommendedName>
        <fullName evidence="6">Ribosomal RNA small subunit methyltransferase H</fullName>
        <ecNumber evidence="6">2.1.1.199</ecNumber>
    </recommendedName>
    <alternativeName>
        <fullName evidence="6">16S rRNA m(4)C1402 methyltransferase</fullName>
    </alternativeName>
    <alternativeName>
        <fullName evidence="6">rRNA (cytosine-N(4)-)-methyltransferase RsmH</fullName>
    </alternativeName>
</protein>
<dbReference type="Pfam" id="PF01795">
    <property type="entry name" value="Methyltransf_5"/>
    <property type="match status" value="1"/>
</dbReference>
<organism evidence="7 8">
    <name type="scientific">candidate division WWE3 bacterium RIFCSPLOWO2_01_FULL_53_14</name>
    <dbReference type="NCBI Taxonomy" id="1802628"/>
    <lineage>
        <taxon>Bacteria</taxon>
        <taxon>Katanobacteria</taxon>
    </lineage>
</organism>
<comment type="subcellular location">
    <subcellularLocation>
        <location evidence="6">Cytoplasm</location>
    </subcellularLocation>
</comment>
<comment type="similarity">
    <text evidence="1 6">Belongs to the methyltransferase superfamily. RsmH family.</text>
</comment>
<dbReference type="Gene3D" id="3.40.50.150">
    <property type="entry name" value="Vaccinia Virus protein VP39"/>
    <property type="match status" value="1"/>
</dbReference>
<dbReference type="GO" id="GO:0005737">
    <property type="term" value="C:cytoplasm"/>
    <property type="evidence" value="ECO:0007669"/>
    <property type="project" value="UniProtKB-SubCell"/>
</dbReference>
<dbReference type="GO" id="GO:0070475">
    <property type="term" value="P:rRNA base methylation"/>
    <property type="evidence" value="ECO:0007669"/>
    <property type="project" value="UniProtKB-UniRule"/>
</dbReference>
<dbReference type="InterPro" id="IPR023397">
    <property type="entry name" value="SAM-dep_MeTrfase_MraW_recog"/>
</dbReference>
<dbReference type="PANTHER" id="PTHR11265:SF0">
    <property type="entry name" value="12S RRNA N4-METHYLCYTIDINE METHYLTRANSFERASE"/>
    <property type="match status" value="1"/>
</dbReference>
<feature type="binding site" evidence="6">
    <location>
        <position position="107"/>
    </location>
    <ligand>
        <name>S-adenosyl-L-methionine</name>
        <dbReference type="ChEBI" id="CHEBI:59789"/>
    </ligand>
</feature>
<evidence type="ECO:0000256" key="4">
    <source>
        <dbReference type="ARBA" id="ARBA00022679"/>
    </source>
</evidence>
<dbReference type="SUPFAM" id="SSF53335">
    <property type="entry name" value="S-adenosyl-L-methionine-dependent methyltransferases"/>
    <property type="match status" value="1"/>
</dbReference>
<dbReference type="Gene3D" id="1.10.150.170">
    <property type="entry name" value="Putative methyltransferase TM0872, insert domain"/>
    <property type="match status" value="1"/>
</dbReference>
<evidence type="ECO:0000256" key="2">
    <source>
        <dbReference type="ARBA" id="ARBA00022552"/>
    </source>
</evidence>
<dbReference type="EMBL" id="MEVL01000019">
    <property type="protein sequence ID" value="OGC61199.1"/>
    <property type="molecule type" value="Genomic_DNA"/>
</dbReference>
<dbReference type="InterPro" id="IPR002903">
    <property type="entry name" value="RsmH"/>
</dbReference>
<dbReference type="PANTHER" id="PTHR11265">
    <property type="entry name" value="S-ADENOSYL-METHYLTRANSFERASE MRAW"/>
    <property type="match status" value="1"/>
</dbReference>
<accession>A0A1F4VVJ3</accession>
<reference evidence="7 8" key="1">
    <citation type="journal article" date="2016" name="Nat. Commun.">
        <title>Thousands of microbial genomes shed light on interconnected biogeochemical processes in an aquifer system.</title>
        <authorList>
            <person name="Anantharaman K."/>
            <person name="Brown C.T."/>
            <person name="Hug L.A."/>
            <person name="Sharon I."/>
            <person name="Castelle C.J."/>
            <person name="Probst A.J."/>
            <person name="Thomas B.C."/>
            <person name="Singh A."/>
            <person name="Wilkins M.J."/>
            <person name="Karaoz U."/>
            <person name="Brodie E.L."/>
            <person name="Williams K.H."/>
            <person name="Hubbard S.S."/>
            <person name="Banfield J.F."/>
        </authorList>
    </citation>
    <scope>NUCLEOTIDE SEQUENCE [LARGE SCALE GENOMIC DNA]</scope>
</reference>
<dbReference type="SUPFAM" id="SSF81799">
    <property type="entry name" value="Putative methyltransferase TM0872, insert domain"/>
    <property type="match status" value="1"/>
</dbReference>
<evidence type="ECO:0000256" key="3">
    <source>
        <dbReference type="ARBA" id="ARBA00022603"/>
    </source>
</evidence>
<proteinExistence type="inferred from homology"/>
<sequence>MPIHKPVLLEEALDFLKVEKGKRFIDATVGEGGHAVAIAQRGGMVLGIDQDPEILKEATSYLSDLGYLGKNVFLAQGNFREIDRIARENKFTEVDGVLMDLGISSWHLKESGRGFSFQKDEPLDMRANPNLSVTAADLLNGLTNHELEELFRKYGEEERAKPLAASIVRARSLEPLRTAGDLVRVIGGTKGHGGKLHPATKIFQALRIAVNDEIGNLRSVLPRAFEVLGAGGRLVVVSFHSLEDREVKRFFQQLEEQKRGVILTEKPVASTAAELAQNPQSRSAKLRVIKKKQKWTAEETTYHFAP</sequence>
<dbReference type="AlphaFoldDB" id="A0A1F4VVJ3"/>
<keyword evidence="3 6" id="KW-0489">Methyltransferase</keyword>
<evidence type="ECO:0000256" key="6">
    <source>
        <dbReference type="HAMAP-Rule" id="MF_01007"/>
    </source>
</evidence>
<evidence type="ECO:0000256" key="1">
    <source>
        <dbReference type="ARBA" id="ARBA00010396"/>
    </source>
</evidence>
<keyword evidence="6" id="KW-0963">Cytoplasm</keyword>
<evidence type="ECO:0000313" key="8">
    <source>
        <dbReference type="Proteomes" id="UP000176967"/>
    </source>
</evidence>
<dbReference type="NCBIfam" id="TIGR00006">
    <property type="entry name" value="16S rRNA (cytosine(1402)-N(4))-methyltransferase RsmH"/>
    <property type="match status" value="1"/>
</dbReference>
<feature type="binding site" evidence="6">
    <location>
        <begin position="32"/>
        <end position="34"/>
    </location>
    <ligand>
        <name>S-adenosyl-L-methionine</name>
        <dbReference type="ChEBI" id="CHEBI:59789"/>
    </ligand>
</feature>
<name>A0A1F4VVJ3_UNCKA</name>
<dbReference type="STRING" id="1802628.A2890_02375"/>
<dbReference type="InterPro" id="IPR029063">
    <property type="entry name" value="SAM-dependent_MTases_sf"/>
</dbReference>
<comment type="caution">
    <text evidence="7">The sequence shown here is derived from an EMBL/GenBank/DDBJ whole genome shotgun (WGS) entry which is preliminary data.</text>
</comment>
<feature type="binding site" evidence="6">
    <location>
        <position position="49"/>
    </location>
    <ligand>
        <name>S-adenosyl-L-methionine</name>
        <dbReference type="ChEBI" id="CHEBI:59789"/>
    </ligand>
</feature>
<gene>
    <name evidence="6" type="primary">rsmH</name>
    <name evidence="7" type="ORF">A2890_02375</name>
</gene>
<evidence type="ECO:0000256" key="5">
    <source>
        <dbReference type="ARBA" id="ARBA00022691"/>
    </source>
</evidence>
<keyword evidence="4 6" id="KW-0808">Transferase</keyword>
<dbReference type="CDD" id="cd02440">
    <property type="entry name" value="AdoMet_MTases"/>
    <property type="match status" value="1"/>
</dbReference>
<feature type="binding site" evidence="6">
    <location>
        <position position="100"/>
    </location>
    <ligand>
        <name>S-adenosyl-L-methionine</name>
        <dbReference type="ChEBI" id="CHEBI:59789"/>
    </ligand>
</feature>
<keyword evidence="5 6" id="KW-0949">S-adenosyl-L-methionine</keyword>
<evidence type="ECO:0000313" key="7">
    <source>
        <dbReference type="EMBL" id="OGC61199.1"/>
    </source>
</evidence>